<dbReference type="SUPFAM" id="SSF56808">
    <property type="entry name" value="Ribosomal protein L1"/>
    <property type="match status" value="1"/>
</dbReference>
<dbReference type="STRING" id="71139.A0A059A169"/>
<dbReference type="KEGG" id="egr:104425041"/>
<name>A0A059A169_EUCGR</name>
<sequence>MAVTPRPPPPPPAPPSRVRAATVERAVQALLKWRDAKSKTQKASLLEPDDFVYLILTLKKIPAAARTNPFKIPLPHPPLDPAAAEACLIIDDRPKSGLTKDAAQKKIKADGVPVAKVLKLSKLRTNYRPFEAKRKLCDSYDLFLADRRVVGMLPRLLGKQFFRKRKIPVGVDLRHKSWKEQVERVCSSALLFVGTGTCSVLKVGRVSMGKEEIAANVAAALEGVAEAVPRKWRNVRSFHLKLLDSLALPIYQALPDVKLKIEGRKDKEEVEAEEGKEGNEVEEEGKGSKSAGKKKGAKKGRIHEVRYMDTNMHSLMDEDDEEVDDVDMGGVLESDDDEDDEIDGSKIKGKKAKLKKGGDVLELGGEKISKKLVKSKNGGEKKTKTTLSSDSKKGDGVKKTKKSDLTVTEGEVSKGKKEKKRKIKV</sequence>
<dbReference type="OMA" id="RTGTCCI"/>
<dbReference type="EMBL" id="KK198763">
    <property type="protein sequence ID" value="KCW47416.1"/>
    <property type="molecule type" value="Genomic_DNA"/>
</dbReference>
<feature type="region of interest" description="Disordered" evidence="1">
    <location>
        <begin position="372"/>
        <end position="425"/>
    </location>
</feature>
<organism evidence="2">
    <name type="scientific">Eucalyptus grandis</name>
    <name type="common">Flooded gum</name>
    <dbReference type="NCBI Taxonomy" id="71139"/>
    <lineage>
        <taxon>Eukaryota</taxon>
        <taxon>Viridiplantae</taxon>
        <taxon>Streptophyta</taxon>
        <taxon>Embryophyta</taxon>
        <taxon>Tracheophyta</taxon>
        <taxon>Spermatophyta</taxon>
        <taxon>Magnoliopsida</taxon>
        <taxon>eudicotyledons</taxon>
        <taxon>Gunneridae</taxon>
        <taxon>Pentapetalae</taxon>
        <taxon>rosids</taxon>
        <taxon>malvids</taxon>
        <taxon>Myrtales</taxon>
        <taxon>Myrtaceae</taxon>
        <taxon>Myrtoideae</taxon>
        <taxon>Eucalypteae</taxon>
        <taxon>Eucalyptus</taxon>
    </lineage>
</organism>
<feature type="compositionally biased region" description="Acidic residues" evidence="1">
    <location>
        <begin position="317"/>
        <end position="342"/>
    </location>
</feature>
<dbReference type="FunFam" id="3.40.50.790:FF:000012">
    <property type="entry name" value="Ribosomal protein L1p/L10e family"/>
    <property type="match status" value="1"/>
</dbReference>
<accession>A0A059A169</accession>
<proteinExistence type="predicted"/>
<dbReference type="InterPro" id="IPR023674">
    <property type="entry name" value="Ribosomal_uL1-like"/>
</dbReference>
<dbReference type="Pfam" id="PF00687">
    <property type="entry name" value="Ribosomal_L1"/>
    <property type="match status" value="1"/>
</dbReference>
<dbReference type="GO" id="GO:0003723">
    <property type="term" value="F:RNA binding"/>
    <property type="evidence" value="ECO:0000318"/>
    <property type="project" value="GO_Central"/>
</dbReference>
<dbReference type="InterPro" id="IPR016095">
    <property type="entry name" value="Ribosomal_uL1_3-a/b-sand"/>
</dbReference>
<gene>
    <name evidence="2" type="ORF">EUGRSUZ_K01212</name>
</gene>
<feature type="compositionally biased region" description="Basic and acidic residues" evidence="1">
    <location>
        <begin position="390"/>
        <end position="404"/>
    </location>
</feature>
<dbReference type="AlphaFoldDB" id="A0A059A169"/>
<feature type="compositionally biased region" description="Basic residues" evidence="1">
    <location>
        <begin position="416"/>
        <end position="425"/>
    </location>
</feature>
<dbReference type="InParanoid" id="A0A059A169"/>
<dbReference type="GO" id="GO:0005730">
    <property type="term" value="C:nucleolus"/>
    <property type="evidence" value="ECO:0000318"/>
    <property type="project" value="GO_Central"/>
</dbReference>
<evidence type="ECO:0000313" key="2">
    <source>
        <dbReference type="EMBL" id="KCW47416.1"/>
    </source>
</evidence>
<dbReference type="InterPro" id="IPR028364">
    <property type="entry name" value="Ribosomal_uL1/biogenesis"/>
</dbReference>
<dbReference type="CDD" id="cd00403">
    <property type="entry name" value="Ribosomal_L1"/>
    <property type="match status" value="1"/>
</dbReference>
<feature type="compositionally biased region" description="Basic and acidic residues" evidence="1">
    <location>
        <begin position="266"/>
        <end position="287"/>
    </location>
</feature>
<feature type="region of interest" description="Disordered" evidence="1">
    <location>
        <begin position="266"/>
        <end position="355"/>
    </location>
</feature>
<reference evidence="2" key="1">
    <citation type="submission" date="2013-07" db="EMBL/GenBank/DDBJ databases">
        <title>The genome of Eucalyptus grandis.</title>
        <authorList>
            <person name="Schmutz J."/>
            <person name="Hayes R."/>
            <person name="Myburg A."/>
            <person name="Tuskan G."/>
            <person name="Grattapaglia D."/>
            <person name="Rokhsar D.S."/>
        </authorList>
    </citation>
    <scope>NUCLEOTIDE SEQUENCE</scope>
    <source>
        <tissue evidence="2">Leaf extractions</tissue>
    </source>
</reference>
<protein>
    <recommendedName>
        <fullName evidence="3">Ribosomal protein L1</fullName>
    </recommendedName>
</protein>
<dbReference type="PANTHER" id="PTHR23105">
    <property type="entry name" value="RIBOSOMAL PROTEIN L7AE FAMILY MEMBER"/>
    <property type="match status" value="1"/>
</dbReference>
<dbReference type="OrthoDB" id="10251727at2759"/>
<dbReference type="InterPro" id="IPR050257">
    <property type="entry name" value="eL8/uL1-like"/>
</dbReference>
<evidence type="ECO:0008006" key="3">
    <source>
        <dbReference type="Google" id="ProtNLM"/>
    </source>
</evidence>
<feature type="compositionally biased region" description="Basic residues" evidence="1">
    <location>
        <begin position="291"/>
        <end position="301"/>
    </location>
</feature>
<dbReference type="Gramene" id="KCW47416">
    <property type="protein sequence ID" value="KCW47416"/>
    <property type="gene ID" value="EUGRSUZ_K01212"/>
</dbReference>
<dbReference type="Gene3D" id="3.40.50.790">
    <property type="match status" value="1"/>
</dbReference>
<dbReference type="eggNOG" id="KOG1685">
    <property type="taxonomic scope" value="Eukaryota"/>
</dbReference>
<evidence type="ECO:0000256" key="1">
    <source>
        <dbReference type="SAM" id="MobiDB-lite"/>
    </source>
</evidence>
<dbReference type="FunCoup" id="A0A059A169">
    <property type="interactions" value="2589"/>
</dbReference>